<dbReference type="RefSeq" id="WP_136337040.1">
    <property type="nucleotide sequence ID" value="NZ_QXMP01000002.1"/>
</dbReference>
<evidence type="ECO:0000259" key="12">
    <source>
        <dbReference type="PROSITE" id="PS51163"/>
    </source>
</evidence>
<dbReference type="Gene3D" id="3.90.870.10">
    <property type="entry name" value="DHBP synthase"/>
    <property type="match status" value="1"/>
</dbReference>
<keyword evidence="8" id="KW-0547">Nucleotide-binding</keyword>
<dbReference type="EMBL" id="SSMC01000004">
    <property type="protein sequence ID" value="THD65756.1"/>
    <property type="molecule type" value="Genomic_DNA"/>
</dbReference>
<protein>
    <recommendedName>
        <fullName evidence="10">L-threonylcarbamoyladenylate synthase</fullName>
        <ecNumber evidence="3">2.7.7.87</ecNumber>
    </recommendedName>
    <alternativeName>
        <fullName evidence="10">L-threonylcarbamoyladenylate synthase</fullName>
    </alternativeName>
</protein>
<accession>A0A4S3LX44</accession>
<evidence type="ECO:0000256" key="11">
    <source>
        <dbReference type="ARBA" id="ARBA00048366"/>
    </source>
</evidence>
<dbReference type="PANTHER" id="PTHR17490:SF16">
    <property type="entry name" value="THREONYLCARBAMOYL-AMP SYNTHASE"/>
    <property type="match status" value="1"/>
</dbReference>
<comment type="subcellular location">
    <subcellularLocation>
        <location evidence="1">Cytoplasm</location>
    </subcellularLocation>
</comment>
<feature type="domain" description="YrdC-like" evidence="12">
    <location>
        <begin position="4"/>
        <end position="188"/>
    </location>
</feature>
<dbReference type="PROSITE" id="PS51163">
    <property type="entry name" value="YRDC"/>
    <property type="match status" value="1"/>
</dbReference>
<dbReference type="GO" id="GO:0003725">
    <property type="term" value="F:double-stranded RNA binding"/>
    <property type="evidence" value="ECO:0007669"/>
    <property type="project" value="InterPro"/>
</dbReference>
<keyword evidence="9" id="KW-0067">ATP-binding</keyword>
<dbReference type="InterPro" id="IPR050156">
    <property type="entry name" value="TC-AMP_synthase_SUA5"/>
</dbReference>
<evidence type="ECO:0000256" key="7">
    <source>
        <dbReference type="ARBA" id="ARBA00022695"/>
    </source>
</evidence>
<dbReference type="Pfam" id="PF01300">
    <property type="entry name" value="Sua5_yciO_yrdC"/>
    <property type="match status" value="1"/>
</dbReference>
<comment type="caution">
    <text evidence="13">The sequence shown here is derived from an EMBL/GenBank/DDBJ whole genome shotgun (WGS) entry which is preliminary data.</text>
</comment>
<dbReference type="Proteomes" id="UP000305939">
    <property type="component" value="Unassembled WGS sequence"/>
</dbReference>
<reference evidence="13 14" key="1">
    <citation type="submission" date="2019-04" db="EMBL/GenBank/DDBJ databases">
        <title>Draft genome sequence of Robertkochia marina CC-AMO-30D.</title>
        <authorList>
            <person name="Hameed A."/>
            <person name="Lin S.-Y."/>
            <person name="Shahina M."/>
            <person name="Lai W.-A."/>
            <person name="Young C.-C."/>
        </authorList>
    </citation>
    <scope>NUCLEOTIDE SEQUENCE [LARGE SCALE GENOMIC DNA]</scope>
    <source>
        <strain evidence="13 14">CC-AMO-30D</strain>
    </source>
</reference>
<keyword evidence="4" id="KW-0963">Cytoplasm</keyword>
<evidence type="ECO:0000256" key="6">
    <source>
        <dbReference type="ARBA" id="ARBA00022694"/>
    </source>
</evidence>
<evidence type="ECO:0000256" key="9">
    <source>
        <dbReference type="ARBA" id="ARBA00022840"/>
    </source>
</evidence>
<dbReference type="EC" id="2.7.7.87" evidence="3"/>
<dbReference type="GO" id="GO:0005524">
    <property type="term" value="F:ATP binding"/>
    <property type="evidence" value="ECO:0007669"/>
    <property type="project" value="UniProtKB-KW"/>
</dbReference>
<sequence length="188" mass="21061">MQLQTEITNALDVLNKGGLILFPTDTVWGIGCDATNEAAVQKVYDLKKHTDPKAMLCLVANTRMLERFVYEVPDPAYDLIEASNKPLTIIYDRPINIAPSLIGSDNTLAFRVVQNELCQKLIAKFKRPLVFTSANTHGQQAPRSFKNIETEIKNQTDHTISPEMKLVINIPSTVIKLSNNGEVRIIRK</sequence>
<keyword evidence="14" id="KW-1185">Reference proteome</keyword>
<evidence type="ECO:0000313" key="14">
    <source>
        <dbReference type="Proteomes" id="UP000305939"/>
    </source>
</evidence>
<evidence type="ECO:0000256" key="1">
    <source>
        <dbReference type="ARBA" id="ARBA00004496"/>
    </source>
</evidence>
<evidence type="ECO:0000256" key="10">
    <source>
        <dbReference type="ARBA" id="ARBA00029774"/>
    </source>
</evidence>
<comment type="catalytic activity">
    <reaction evidence="11">
        <text>L-threonine + hydrogencarbonate + ATP = L-threonylcarbamoyladenylate + diphosphate + H2O</text>
        <dbReference type="Rhea" id="RHEA:36407"/>
        <dbReference type="ChEBI" id="CHEBI:15377"/>
        <dbReference type="ChEBI" id="CHEBI:17544"/>
        <dbReference type="ChEBI" id="CHEBI:30616"/>
        <dbReference type="ChEBI" id="CHEBI:33019"/>
        <dbReference type="ChEBI" id="CHEBI:57926"/>
        <dbReference type="ChEBI" id="CHEBI:73682"/>
        <dbReference type="EC" id="2.7.7.87"/>
    </reaction>
</comment>
<dbReference type="PANTHER" id="PTHR17490">
    <property type="entry name" value="SUA5"/>
    <property type="match status" value="1"/>
</dbReference>
<dbReference type="OrthoDB" id="9814580at2"/>
<dbReference type="GO" id="GO:0008033">
    <property type="term" value="P:tRNA processing"/>
    <property type="evidence" value="ECO:0007669"/>
    <property type="project" value="UniProtKB-KW"/>
</dbReference>
<keyword evidence="6" id="KW-0819">tRNA processing</keyword>
<keyword evidence="5" id="KW-0808">Transferase</keyword>
<evidence type="ECO:0000256" key="3">
    <source>
        <dbReference type="ARBA" id="ARBA00012584"/>
    </source>
</evidence>
<dbReference type="GO" id="GO:0000049">
    <property type="term" value="F:tRNA binding"/>
    <property type="evidence" value="ECO:0007669"/>
    <property type="project" value="TreeGrafter"/>
</dbReference>
<gene>
    <name evidence="13" type="ORF">E7Z59_14305</name>
</gene>
<evidence type="ECO:0000256" key="5">
    <source>
        <dbReference type="ARBA" id="ARBA00022679"/>
    </source>
</evidence>
<comment type="similarity">
    <text evidence="2">Belongs to the SUA5 family.</text>
</comment>
<keyword evidence="7" id="KW-0548">Nucleotidyltransferase</keyword>
<evidence type="ECO:0000256" key="4">
    <source>
        <dbReference type="ARBA" id="ARBA00022490"/>
    </source>
</evidence>
<dbReference type="NCBIfam" id="TIGR00057">
    <property type="entry name" value="L-threonylcarbamoyladenylate synthase"/>
    <property type="match status" value="1"/>
</dbReference>
<evidence type="ECO:0000313" key="13">
    <source>
        <dbReference type="EMBL" id="THD65756.1"/>
    </source>
</evidence>
<dbReference type="InterPro" id="IPR017945">
    <property type="entry name" value="DHBP_synth_RibB-like_a/b_dom"/>
</dbReference>
<proteinExistence type="inferred from homology"/>
<evidence type="ECO:0000256" key="8">
    <source>
        <dbReference type="ARBA" id="ARBA00022741"/>
    </source>
</evidence>
<evidence type="ECO:0000256" key="2">
    <source>
        <dbReference type="ARBA" id="ARBA00007663"/>
    </source>
</evidence>
<dbReference type="AlphaFoldDB" id="A0A4S3LX44"/>
<dbReference type="SUPFAM" id="SSF55821">
    <property type="entry name" value="YrdC/RibB"/>
    <property type="match status" value="1"/>
</dbReference>
<dbReference type="GO" id="GO:0061710">
    <property type="term" value="F:L-threonylcarbamoyladenylate synthase"/>
    <property type="evidence" value="ECO:0007669"/>
    <property type="project" value="UniProtKB-EC"/>
</dbReference>
<dbReference type="GO" id="GO:0006450">
    <property type="term" value="P:regulation of translational fidelity"/>
    <property type="evidence" value="ECO:0007669"/>
    <property type="project" value="TreeGrafter"/>
</dbReference>
<dbReference type="GO" id="GO:0005737">
    <property type="term" value="C:cytoplasm"/>
    <property type="evidence" value="ECO:0007669"/>
    <property type="project" value="UniProtKB-SubCell"/>
</dbReference>
<name>A0A4S3LX44_9FLAO</name>
<dbReference type="InterPro" id="IPR006070">
    <property type="entry name" value="Sua5-like_dom"/>
</dbReference>
<organism evidence="13 14">
    <name type="scientific">Robertkochia marina</name>
    <dbReference type="NCBI Taxonomy" id="1227945"/>
    <lineage>
        <taxon>Bacteria</taxon>
        <taxon>Pseudomonadati</taxon>
        <taxon>Bacteroidota</taxon>
        <taxon>Flavobacteriia</taxon>
        <taxon>Flavobacteriales</taxon>
        <taxon>Flavobacteriaceae</taxon>
        <taxon>Robertkochia</taxon>
    </lineage>
</organism>